<reference evidence="1 2" key="1">
    <citation type="journal article" date="2021" name="BMC Biol.">
        <title>Horizontally acquired antibacterial genes associated with adaptive radiation of ladybird beetles.</title>
        <authorList>
            <person name="Li H.S."/>
            <person name="Tang X.F."/>
            <person name="Huang Y.H."/>
            <person name="Xu Z.Y."/>
            <person name="Chen M.L."/>
            <person name="Du X.Y."/>
            <person name="Qiu B.Y."/>
            <person name="Chen P.T."/>
            <person name="Zhang W."/>
            <person name="Slipinski A."/>
            <person name="Escalona H.E."/>
            <person name="Waterhouse R.M."/>
            <person name="Zwick A."/>
            <person name="Pang H."/>
        </authorList>
    </citation>
    <scope>NUCLEOTIDE SEQUENCE [LARGE SCALE GENOMIC DNA]</scope>
    <source>
        <strain evidence="1">SYSU2018</strain>
    </source>
</reference>
<accession>A0ABD2NS80</accession>
<name>A0ABD2NS80_9CUCU</name>
<protein>
    <submittedName>
        <fullName evidence="1">Uncharacterized protein</fullName>
    </submittedName>
</protein>
<comment type="caution">
    <text evidence="1">The sequence shown here is derived from an EMBL/GenBank/DDBJ whole genome shotgun (WGS) entry which is preliminary data.</text>
</comment>
<dbReference type="AlphaFoldDB" id="A0ABD2NS80"/>
<proteinExistence type="predicted"/>
<evidence type="ECO:0000313" key="1">
    <source>
        <dbReference type="EMBL" id="KAL3281587.1"/>
    </source>
</evidence>
<gene>
    <name evidence="1" type="ORF">HHI36_004794</name>
</gene>
<keyword evidence="2" id="KW-1185">Reference proteome</keyword>
<dbReference type="Proteomes" id="UP001516400">
    <property type="component" value="Unassembled WGS sequence"/>
</dbReference>
<evidence type="ECO:0000313" key="2">
    <source>
        <dbReference type="Proteomes" id="UP001516400"/>
    </source>
</evidence>
<dbReference type="EMBL" id="JABFTP020000144">
    <property type="protein sequence ID" value="KAL3281587.1"/>
    <property type="molecule type" value="Genomic_DNA"/>
</dbReference>
<sequence length="304" mass="34369">MVTNPLRIIQSRQPSVHKTRLRASSITNTFSPEISDMRSSISENLKGNRKELPHQTATLGRHCLIRSNSAFSDHQFSKEENPIPLPPRDKNKQLLTAKPRHTRKHPLIIPPTSFQTTLDKVNSVSKSEVSLTNPFVKPKFSEDLYTNDEHYLEAKHTESINFEEQIDSNLNALDEIHPESDVTDGVCKNFEKNDVSDDSLSHHVSCEDLLKFANTKPSSRTRGNDSDEVRIMSKVLGRNVTTEKCLEALDHSDWDVMRAIKVLKLQNVVIADLMTCYDALENSSWDVAKAAQLILQQDGEVTQV</sequence>
<organism evidence="1 2">
    <name type="scientific">Cryptolaemus montrouzieri</name>
    <dbReference type="NCBI Taxonomy" id="559131"/>
    <lineage>
        <taxon>Eukaryota</taxon>
        <taxon>Metazoa</taxon>
        <taxon>Ecdysozoa</taxon>
        <taxon>Arthropoda</taxon>
        <taxon>Hexapoda</taxon>
        <taxon>Insecta</taxon>
        <taxon>Pterygota</taxon>
        <taxon>Neoptera</taxon>
        <taxon>Endopterygota</taxon>
        <taxon>Coleoptera</taxon>
        <taxon>Polyphaga</taxon>
        <taxon>Cucujiformia</taxon>
        <taxon>Coccinelloidea</taxon>
        <taxon>Coccinellidae</taxon>
        <taxon>Scymninae</taxon>
        <taxon>Scymnini</taxon>
        <taxon>Cryptolaemus</taxon>
    </lineage>
</organism>